<feature type="chain" id="PRO_5005183713" evidence="8">
    <location>
        <begin position="23"/>
        <end position="353"/>
    </location>
</feature>
<dbReference type="InterPro" id="IPR051795">
    <property type="entry name" value="Glycosyl_Hydrlase_43"/>
</dbReference>
<keyword evidence="8" id="KW-0732">Signal</keyword>
<dbReference type="PANTHER" id="PTHR42812:SF5">
    <property type="entry name" value="ENDO-ARABINASE"/>
    <property type="match status" value="1"/>
</dbReference>
<evidence type="ECO:0000256" key="5">
    <source>
        <dbReference type="PIRSR" id="PIRSR606710-2"/>
    </source>
</evidence>
<evidence type="ECO:0000256" key="4">
    <source>
        <dbReference type="PIRSR" id="PIRSR606710-1"/>
    </source>
</evidence>
<dbReference type="GO" id="GO:0005975">
    <property type="term" value="P:carbohydrate metabolic process"/>
    <property type="evidence" value="ECO:0007669"/>
    <property type="project" value="InterPro"/>
</dbReference>
<dbReference type="STRING" id="413882.AAW51_5064"/>
<protein>
    <submittedName>
        <fullName evidence="9">Glycoside hydrolase</fullName>
    </submittedName>
</protein>
<dbReference type="Proteomes" id="UP000035352">
    <property type="component" value="Chromosome"/>
</dbReference>
<feature type="signal peptide" evidence="8">
    <location>
        <begin position="1"/>
        <end position="22"/>
    </location>
</feature>
<name>A0A0G3BZ01_9BURK</name>
<keyword evidence="10" id="KW-1185">Reference proteome</keyword>
<feature type="active site" description="Proton donor" evidence="4">
    <location>
        <position position="210"/>
    </location>
</feature>
<gene>
    <name evidence="9" type="ORF">AAW51_5064</name>
</gene>
<evidence type="ECO:0000256" key="8">
    <source>
        <dbReference type="SAM" id="SignalP"/>
    </source>
</evidence>
<comment type="similarity">
    <text evidence="1 6">Belongs to the glycosyl hydrolase 43 family.</text>
</comment>
<dbReference type="PATRIC" id="fig|413882.6.peg.5288"/>
<evidence type="ECO:0000256" key="6">
    <source>
        <dbReference type="RuleBase" id="RU361187"/>
    </source>
</evidence>
<evidence type="ECO:0000256" key="7">
    <source>
        <dbReference type="SAM" id="MobiDB-lite"/>
    </source>
</evidence>
<dbReference type="InterPro" id="IPR006710">
    <property type="entry name" value="Glyco_hydro_43"/>
</dbReference>
<dbReference type="GO" id="GO:0004553">
    <property type="term" value="F:hydrolase activity, hydrolyzing O-glycosyl compounds"/>
    <property type="evidence" value="ECO:0007669"/>
    <property type="project" value="InterPro"/>
</dbReference>
<feature type="active site" description="Proton acceptor" evidence="4">
    <location>
        <position position="39"/>
    </location>
</feature>
<evidence type="ECO:0000313" key="9">
    <source>
        <dbReference type="EMBL" id="AKJ31755.1"/>
    </source>
</evidence>
<dbReference type="KEGG" id="pbh:AAW51_5064"/>
<feature type="compositionally biased region" description="Polar residues" evidence="7">
    <location>
        <begin position="343"/>
        <end position="353"/>
    </location>
</feature>
<dbReference type="PANTHER" id="PTHR42812">
    <property type="entry name" value="BETA-XYLOSIDASE"/>
    <property type="match status" value="1"/>
</dbReference>
<organism evidence="9 10">
    <name type="scientific">Caldimonas brevitalea</name>
    <dbReference type="NCBI Taxonomy" id="413882"/>
    <lineage>
        <taxon>Bacteria</taxon>
        <taxon>Pseudomonadati</taxon>
        <taxon>Pseudomonadota</taxon>
        <taxon>Betaproteobacteria</taxon>
        <taxon>Burkholderiales</taxon>
        <taxon>Sphaerotilaceae</taxon>
        <taxon>Caldimonas</taxon>
    </lineage>
</organism>
<feature type="region of interest" description="Disordered" evidence="7">
    <location>
        <begin position="315"/>
        <end position="353"/>
    </location>
</feature>
<keyword evidence="3 6" id="KW-0326">Glycosidase</keyword>
<dbReference type="CDD" id="cd08999">
    <property type="entry name" value="GH43_ABN-like"/>
    <property type="match status" value="1"/>
</dbReference>
<keyword evidence="2 6" id="KW-0378">Hydrolase</keyword>
<reference evidence="9 10" key="1">
    <citation type="submission" date="2015-05" db="EMBL/GenBank/DDBJ databases">
        <authorList>
            <person name="Tang B."/>
            <person name="Yu Y."/>
        </authorList>
    </citation>
    <scope>NUCLEOTIDE SEQUENCE [LARGE SCALE GENOMIC DNA]</scope>
    <source>
        <strain evidence="9 10">DSM 7029</strain>
    </source>
</reference>
<dbReference type="AlphaFoldDB" id="A0A0G3BZ01"/>
<evidence type="ECO:0000256" key="1">
    <source>
        <dbReference type="ARBA" id="ARBA00009865"/>
    </source>
</evidence>
<sequence length="353" mass="38154">MSQRLLSLLCLLPWLASPLALAEPVPLFANPVYDRNFPDPFVLPAAGGYWAYATNGNGHQVQLAYSCDLVRWEARPDALPTLPAWAASGHTWAPEVLPVAGRYLMYYTARDRATQRQCVGVAEADAPQGPFRDDRDGPLVCQPDEGGSIDASAVRAADGSLYLYWKNDGNAVGQPTWLYGQRLGADGKTRVGRPQRLLRNDTAWEGRLIEAPTVFAADGRYYLLYSANDYAGSRYAVGYAVADQPLGPYTKAAGQPILASEGEVSGPGHQSVAVDAEGRHWLFYHAWTQGLEGDPRGRRSLRVDPLRFDGARLQRVHTSLAPQPAPAVPSDSNCPASAPPAWVTSSPSDVGAP</sequence>
<dbReference type="EMBL" id="CP011371">
    <property type="protein sequence ID" value="AKJ31755.1"/>
    <property type="molecule type" value="Genomic_DNA"/>
</dbReference>
<dbReference type="Pfam" id="PF04616">
    <property type="entry name" value="Glyco_hydro_43"/>
    <property type="match status" value="1"/>
</dbReference>
<feature type="site" description="Important for catalytic activity, responsible for pKa modulation of the active site Glu and correct orientation of both the proton donor and substrate" evidence="5">
    <location>
        <position position="150"/>
    </location>
</feature>
<evidence type="ECO:0000256" key="3">
    <source>
        <dbReference type="ARBA" id="ARBA00023295"/>
    </source>
</evidence>
<evidence type="ECO:0000313" key="10">
    <source>
        <dbReference type="Proteomes" id="UP000035352"/>
    </source>
</evidence>
<proteinExistence type="inferred from homology"/>
<accession>A0A0G3BZ01</accession>
<evidence type="ECO:0000256" key="2">
    <source>
        <dbReference type="ARBA" id="ARBA00022801"/>
    </source>
</evidence>
<dbReference type="InterPro" id="IPR023296">
    <property type="entry name" value="Glyco_hydro_beta-prop_sf"/>
</dbReference>
<dbReference type="SUPFAM" id="SSF75005">
    <property type="entry name" value="Arabinanase/levansucrase/invertase"/>
    <property type="match status" value="1"/>
</dbReference>
<dbReference type="Gene3D" id="2.115.10.20">
    <property type="entry name" value="Glycosyl hydrolase domain, family 43"/>
    <property type="match status" value="1"/>
</dbReference>